<protein>
    <recommendedName>
        <fullName evidence="4">Lipoprotein</fullName>
    </recommendedName>
</protein>
<evidence type="ECO:0000313" key="2">
    <source>
        <dbReference type="EMBL" id="SOB57815.1"/>
    </source>
</evidence>
<evidence type="ECO:0000313" key="3">
    <source>
        <dbReference type="Proteomes" id="UP000219215"/>
    </source>
</evidence>
<dbReference type="KEGG" id="pprf:DPRO_0924"/>
<accession>A0A2C8F5D7</accession>
<dbReference type="EMBL" id="LT907975">
    <property type="protein sequence ID" value="SOB57815.1"/>
    <property type="molecule type" value="Genomic_DNA"/>
</dbReference>
<organism evidence="2 3">
    <name type="scientific">Pseudodesulfovibrio profundus</name>
    <dbReference type="NCBI Taxonomy" id="57320"/>
    <lineage>
        <taxon>Bacteria</taxon>
        <taxon>Pseudomonadati</taxon>
        <taxon>Thermodesulfobacteriota</taxon>
        <taxon>Desulfovibrionia</taxon>
        <taxon>Desulfovibrionales</taxon>
        <taxon>Desulfovibrionaceae</taxon>
    </lineage>
</organism>
<dbReference type="AlphaFoldDB" id="A0A2C8F5D7"/>
<evidence type="ECO:0000256" key="1">
    <source>
        <dbReference type="SAM" id="SignalP"/>
    </source>
</evidence>
<feature type="signal peptide" evidence="1">
    <location>
        <begin position="1"/>
        <end position="30"/>
    </location>
</feature>
<evidence type="ECO:0008006" key="4">
    <source>
        <dbReference type="Google" id="ProtNLM"/>
    </source>
</evidence>
<gene>
    <name evidence="2" type="ORF">DPRO_0924</name>
</gene>
<feature type="chain" id="PRO_5012948468" description="Lipoprotein" evidence="1">
    <location>
        <begin position="31"/>
        <end position="271"/>
    </location>
</feature>
<proteinExistence type="predicted"/>
<keyword evidence="3" id="KW-1185">Reference proteome</keyword>
<name>A0A2C8F5D7_9BACT</name>
<sequence>MLGSCIKLSNMKKCIALMLTTLFLVSGCSAWDTTADYAVKSWKTTKDFVDPPPQIDTDSYQFENPNQEKLAKLFTPVDGPLTTLARFVYNTDTMPDLDWLDLLMARFPWVNRVVVTDDAGTIVFMQPELPVKKISKPLKFEGVWRDIRLMTVVDYSDLGPELYIGRPYFRDVDFRGIIGVGFDPRSLLSLSPSPQELVIIHPGAGVWSRGADVDKKGLLEVDWDELLEDEVHGQVQVGEKYYTWIVRYIGSDAYVYATESVDPKAESGWLF</sequence>
<dbReference type="PROSITE" id="PS51257">
    <property type="entry name" value="PROKAR_LIPOPROTEIN"/>
    <property type="match status" value="1"/>
</dbReference>
<keyword evidence="1" id="KW-0732">Signal</keyword>
<dbReference type="Proteomes" id="UP000219215">
    <property type="component" value="Chromosome DPRO"/>
</dbReference>
<reference evidence="3" key="1">
    <citation type="submission" date="2017-09" db="EMBL/GenBank/DDBJ databases">
        <authorList>
            <person name="Regsiter A."/>
            <person name="William W."/>
        </authorList>
    </citation>
    <scope>NUCLEOTIDE SEQUENCE [LARGE SCALE GENOMIC DNA]</scope>
    <source>
        <strain evidence="3">500-1</strain>
    </source>
</reference>